<dbReference type="HAMAP" id="MF_00629">
    <property type="entry name" value="Ribosomal_eL39"/>
    <property type="match status" value="1"/>
</dbReference>
<dbReference type="PANTHER" id="PTHR19970">
    <property type="entry name" value="RIBOSOMAL PROTEIN L39E"/>
    <property type="match status" value="1"/>
</dbReference>
<sequence>MFNCLGDGCVAEMTTMLDCIKEHEFENTPCTSQIAAFEACMLKHKETIKEMRSVAREGLLFDEKQKLTFAQINHMMTKYQQPGPSIRNLRDFRMAAHKTFRIKRKLAKCAKINKPVPQWVRMKTGNRIRYNAKRRHWRRTKLKL</sequence>
<organism evidence="8 9">
    <name type="scientific">Romanomermis culicivorax</name>
    <name type="common">Nematode worm</name>
    <dbReference type="NCBI Taxonomy" id="13658"/>
    <lineage>
        <taxon>Eukaryota</taxon>
        <taxon>Metazoa</taxon>
        <taxon>Ecdysozoa</taxon>
        <taxon>Nematoda</taxon>
        <taxon>Enoplea</taxon>
        <taxon>Dorylaimia</taxon>
        <taxon>Mermithida</taxon>
        <taxon>Mermithoidea</taxon>
        <taxon>Mermithidae</taxon>
        <taxon>Romanomermis</taxon>
    </lineage>
</organism>
<evidence type="ECO:0000256" key="6">
    <source>
        <dbReference type="ARBA" id="ARBA00035339"/>
    </source>
</evidence>
<proteinExistence type="inferred from homology"/>
<comment type="similarity">
    <text evidence="1">Belongs to the eukaryotic ribosomal protein eL39 family.</text>
</comment>
<evidence type="ECO:0000313" key="9">
    <source>
        <dbReference type="WBParaSite" id="nRc.2.0.1.t06998-RA"/>
    </source>
</evidence>
<keyword evidence="4" id="KW-0687">Ribonucleoprotein</keyword>
<evidence type="ECO:0000256" key="3">
    <source>
        <dbReference type="ARBA" id="ARBA00023157"/>
    </source>
</evidence>
<accession>A0A915HZK4</accession>
<dbReference type="AlphaFoldDB" id="A0A915HZK4"/>
<protein>
    <recommendedName>
        <fullName evidence="5">Large ribosomal subunit protein eL39</fullName>
    </recommendedName>
    <alternativeName>
        <fullName evidence="6">60S ribosomal protein L39</fullName>
    </alternativeName>
</protein>
<dbReference type="InterPro" id="IPR020083">
    <property type="entry name" value="Ribosomal_eL39_CS"/>
</dbReference>
<evidence type="ECO:0000259" key="7">
    <source>
        <dbReference type="Pfam" id="PF06747"/>
    </source>
</evidence>
<keyword evidence="8" id="KW-1185">Reference proteome</keyword>
<keyword evidence="2" id="KW-0689">Ribosomal protein</keyword>
<dbReference type="PROSITE" id="PS00051">
    <property type="entry name" value="RIBOSOMAL_L39E"/>
    <property type="match status" value="1"/>
</dbReference>
<dbReference type="WBParaSite" id="nRc.2.0.1.t06998-RA">
    <property type="protein sequence ID" value="nRc.2.0.1.t06998-RA"/>
    <property type="gene ID" value="nRc.2.0.1.g06998"/>
</dbReference>
<reference evidence="9" key="1">
    <citation type="submission" date="2022-11" db="UniProtKB">
        <authorList>
            <consortium name="WormBaseParasite"/>
        </authorList>
    </citation>
    <scope>IDENTIFICATION</scope>
</reference>
<dbReference type="SUPFAM" id="SSF47072">
    <property type="entry name" value="Cysteine alpha-hairpin motif"/>
    <property type="match status" value="1"/>
</dbReference>
<evidence type="ECO:0000256" key="1">
    <source>
        <dbReference type="ARBA" id="ARBA00009339"/>
    </source>
</evidence>
<dbReference type="SUPFAM" id="SSF48662">
    <property type="entry name" value="Ribosomal protein L39e"/>
    <property type="match status" value="1"/>
</dbReference>
<evidence type="ECO:0000256" key="4">
    <source>
        <dbReference type="ARBA" id="ARBA00023274"/>
    </source>
</evidence>
<evidence type="ECO:0000256" key="5">
    <source>
        <dbReference type="ARBA" id="ARBA00035234"/>
    </source>
</evidence>
<dbReference type="InterPro" id="IPR009069">
    <property type="entry name" value="Cys_alpha_HP_mot_SF"/>
</dbReference>
<feature type="domain" description="CHCH" evidence="7">
    <location>
        <begin position="9"/>
        <end position="42"/>
    </location>
</feature>
<dbReference type="Pfam" id="PF06747">
    <property type="entry name" value="CHCH"/>
    <property type="match status" value="1"/>
</dbReference>
<dbReference type="InterPro" id="IPR010625">
    <property type="entry name" value="CHCH"/>
</dbReference>
<evidence type="ECO:0000313" key="8">
    <source>
        <dbReference type="Proteomes" id="UP000887565"/>
    </source>
</evidence>
<dbReference type="InterPro" id="IPR023626">
    <property type="entry name" value="Ribosomal_eL39_dom_sf"/>
</dbReference>
<dbReference type="Proteomes" id="UP000887565">
    <property type="component" value="Unplaced"/>
</dbReference>
<name>A0A915HZK4_ROMCU</name>
<dbReference type="PROSITE" id="PS51808">
    <property type="entry name" value="CHCH"/>
    <property type="match status" value="1"/>
</dbReference>
<dbReference type="GO" id="GO:0006412">
    <property type="term" value="P:translation"/>
    <property type="evidence" value="ECO:0007669"/>
    <property type="project" value="InterPro"/>
</dbReference>
<dbReference type="GO" id="GO:0022625">
    <property type="term" value="C:cytosolic large ribosomal subunit"/>
    <property type="evidence" value="ECO:0007669"/>
    <property type="project" value="TreeGrafter"/>
</dbReference>
<dbReference type="Gene3D" id="1.10.1620.10">
    <property type="entry name" value="Ribosomal protein L39e"/>
    <property type="match status" value="1"/>
</dbReference>
<dbReference type="InterPro" id="IPR000077">
    <property type="entry name" value="Ribosomal_eL39"/>
</dbReference>
<dbReference type="PANTHER" id="PTHR19970:SF0">
    <property type="entry name" value="LARGE RIBOSOMAL SUBUNIT PROTEIN EL39"/>
    <property type="match status" value="1"/>
</dbReference>
<dbReference type="GO" id="GO:0003735">
    <property type="term" value="F:structural constituent of ribosome"/>
    <property type="evidence" value="ECO:0007669"/>
    <property type="project" value="InterPro"/>
</dbReference>
<dbReference type="Pfam" id="PF00832">
    <property type="entry name" value="Ribosomal_L39"/>
    <property type="match status" value="1"/>
</dbReference>
<dbReference type="FunFam" id="1.10.1620.10:FF:000001">
    <property type="entry name" value="60S ribosomal protein-like L39"/>
    <property type="match status" value="1"/>
</dbReference>
<keyword evidence="3" id="KW-1015">Disulfide bond</keyword>
<evidence type="ECO:0000256" key="2">
    <source>
        <dbReference type="ARBA" id="ARBA00022980"/>
    </source>
</evidence>